<evidence type="ECO:0000313" key="1">
    <source>
        <dbReference type="EMBL" id="GAU50090.1"/>
    </source>
</evidence>
<accession>A0A2Z6PGJ1</accession>
<dbReference type="AlphaFoldDB" id="A0A2Z6PGJ1"/>
<dbReference type="EMBL" id="DF974687">
    <property type="protein sequence ID" value="GAU50090.1"/>
    <property type="molecule type" value="Genomic_DNA"/>
</dbReference>
<dbReference type="Proteomes" id="UP000242715">
    <property type="component" value="Unassembled WGS sequence"/>
</dbReference>
<sequence>MQENFPVESVEHSVRPHIRPDQATGIVIALDSSGCSTKPVVANCAVPAPDKIPGQTG</sequence>
<evidence type="ECO:0000313" key="2">
    <source>
        <dbReference type="Proteomes" id="UP000242715"/>
    </source>
</evidence>
<name>A0A2Z6PGJ1_TRISU</name>
<reference evidence="2" key="1">
    <citation type="journal article" date="2017" name="Front. Plant Sci.">
        <title>Climate Clever Clovers: New Paradigm to Reduce the Environmental Footprint of Ruminants by Breeding Low Methanogenic Forages Utilizing Haplotype Variation.</title>
        <authorList>
            <person name="Kaur P."/>
            <person name="Appels R."/>
            <person name="Bayer P.E."/>
            <person name="Keeble-Gagnere G."/>
            <person name="Wang J."/>
            <person name="Hirakawa H."/>
            <person name="Shirasawa K."/>
            <person name="Vercoe P."/>
            <person name="Stefanova K."/>
            <person name="Durmic Z."/>
            <person name="Nichols P."/>
            <person name="Revell C."/>
            <person name="Isobe S.N."/>
            <person name="Edwards D."/>
            <person name="Erskine W."/>
        </authorList>
    </citation>
    <scope>NUCLEOTIDE SEQUENCE [LARGE SCALE GENOMIC DNA]</scope>
    <source>
        <strain evidence="2">cv. Daliak</strain>
    </source>
</reference>
<gene>
    <name evidence="1" type="ORF">TSUD_192170</name>
</gene>
<organism evidence="1 2">
    <name type="scientific">Trifolium subterraneum</name>
    <name type="common">Subterranean clover</name>
    <dbReference type="NCBI Taxonomy" id="3900"/>
    <lineage>
        <taxon>Eukaryota</taxon>
        <taxon>Viridiplantae</taxon>
        <taxon>Streptophyta</taxon>
        <taxon>Embryophyta</taxon>
        <taxon>Tracheophyta</taxon>
        <taxon>Spermatophyta</taxon>
        <taxon>Magnoliopsida</taxon>
        <taxon>eudicotyledons</taxon>
        <taxon>Gunneridae</taxon>
        <taxon>Pentapetalae</taxon>
        <taxon>rosids</taxon>
        <taxon>fabids</taxon>
        <taxon>Fabales</taxon>
        <taxon>Fabaceae</taxon>
        <taxon>Papilionoideae</taxon>
        <taxon>50 kb inversion clade</taxon>
        <taxon>NPAAA clade</taxon>
        <taxon>Hologalegina</taxon>
        <taxon>IRL clade</taxon>
        <taxon>Trifolieae</taxon>
        <taxon>Trifolium</taxon>
    </lineage>
</organism>
<protein>
    <submittedName>
        <fullName evidence="1">Uncharacterized protein</fullName>
    </submittedName>
</protein>
<keyword evidence="2" id="KW-1185">Reference proteome</keyword>
<proteinExistence type="predicted"/>